<keyword evidence="6" id="KW-0143">Chaperone</keyword>
<gene>
    <name evidence="12" type="ORF">DPPLL_03870</name>
</gene>
<dbReference type="InterPro" id="IPR001179">
    <property type="entry name" value="PPIase_FKBP_dom"/>
</dbReference>
<evidence type="ECO:0000256" key="9">
    <source>
        <dbReference type="PROSITE-ProRule" id="PRU00277"/>
    </source>
</evidence>
<evidence type="ECO:0000256" key="5">
    <source>
        <dbReference type="ARBA" id="ARBA00023110"/>
    </source>
</evidence>
<evidence type="ECO:0000256" key="7">
    <source>
        <dbReference type="ARBA" id="ARBA00023235"/>
    </source>
</evidence>
<evidence type="ECO:0000256" key="10">
    <source>
        <dbReference type="RuleBase" id="RU003915"/>
    </source>
</evidence>
<dbReference type="PROSITE" id="PS50059">
    <property type="entry name" value="FKBP_PPIASE"/>
    <property type="match status" value="1"/>
</dbReference>
<sequence>MTVAAKGNTVKIHYTGTLDNGSIFDTSEGREPLEFTIGSGQVIAGFDEAVSGMAVGEKKQVKIPVHKAYGPRNEDLVIAAPIEHVPADLNPEVGQKLQVGGANGEVLMVTVTDITDTHILLDANPPLAGQDLIFDIELVAVA</sequence>
<evidence type="ECO:0000256" key="8">
    <source>
        <dbReference type="ARBA" id="ARBA00037071"/>
    </source>
</evidence>
<comment type="similarity">
    <text evidence="3 10">Belongs to the FKBP-type PPIase family.</text>
</comment>
<comment type="function">
    <text evidence="8">Also involved in hydrogenase metallocenter assembly, probably by participating in the nickel insertion step. This function in hydrogenase biosynthesis requires chaperone activity and the presence of the metal-binding domain, but not PPIase activity.</text>
</comment>
<accession>A0ABM7W526</accession>
<name>A0ABM7W526_9BACT</name>
<evidence type="ECO:0000256" key="1">
    <source>
        <dbReference type="ARBA" id="ARBA00000971"/>
    </source>
</evidence>
<keyword evidence="7 9" id="KW-0413">Isomerase</keyword>
<keyword evidence="4" id="KW-0963">Cytoplasm</keyword>
<dbReference type="SUPFAM" id="SSF54534">
    <property type="entry name" value="FKBP-like"/>
    <property type="match status" value="1"/>
</dbReference>
<dbReference type="EC" id="5.2.1.8" evidence="10"/>
<evidence type="ECO:0000256" key="2">
    <source>
        <dbReference type="ARBA" id="ARBA00004496"/>
    </source>
</evidence>
<dbReference type="Pfam" id="PF00254">
    <property type="entry name" value="FKBP_C"/>
    <property type="match status" value="1"/>
</dbReference>
<protein>
    <recommendedName>
        <fullName evidence="10">Peptidyl-prolyl cis-trans isomerase</fullName>
        <ecNumber evidence="10">5.2.1.8</ecNumber>
    </recommendedName>
</protein>
<dbReference type="RefSeq" id="WP_284153125.1">
    <property type="nucleotide sequence ID" value="NZ_AP025516.1"/>
</dbReference>
<dbReference type="Gene3D" id="3.10.50.40">
    <property type="match status" value="1"/>
</dbReference>
<dbReference type="PANTHER" id="PTHR47861:SF3">
    <property type="entry name" value="FKBP-TYPE PEPTIDYL-PROLYL CIS-TRANS ISOMERASE SLYD"/>
    <property type="match status" value="1"/>
</dbReference>
<feature type="domain" description="PPIase FKBP-type" evidence="11">
    <location>
        <begin position="7"/>
        <end position="88"/>
    </location>
</feature>
<comment type="catalytic activity">
    <reaction evidence="1 9 10">
        <text>[protein]-peptidylproline (omega=180) = [protein]-peptidylproline (omega=0)</text>
        <dbReference type="Rhea" id="RHEA:16237"/>
        <dbReference type="Rhea" id="RHEA-COMP:10747"/>
        <dbReference type="Rhea" id="RHEA-COMP:10748"/>
        <dbReference type="ChEBI" id="CHEBI:83833"/>
        <dbReference type="ChEBI" id="CHEBI:83834"/>
        <dbReference type="EC" id="5.2.1.8"/>
    </reaction>
</comment>
<keyword evidence="13" id="KW-1185">Reference proteome</keyword>
<evidence type="ECO:0000259" key="11">
    <source>
        <dbReference type="PROSITE" id="PS50059"/>
    </source>
</evidence>
<keyword evidence="5 9" id="KW-0697">Rotamase</keyword>
<evidence type="ECO:0000313" key="13">
    <source>
        <dbReference type="Proteomes" id="UP000830055"/>
    </source>
</evidence>
<dbReference type="Proteomes" id="UP000830055">
    <property type="component" value="Chromosome"/>
</dbReference>
<comment type="subcellular location">
    <subcellularLocation>
        <location evidence="2">Cytoplasm</location>
    </subcellularLocation>
</comment>
<evidence type="ECO:0000256" key="3">
    <source>
        <dbReference type="ARBA" id="ARBA00006577"/>
    </source>
</evidence>
<proteinExistence type="inferred from homology"/>
<evidence type="ECO:0000256" key="4">
    <source>
        <dbReference type="ARBA" id="ARBA00022490"/>
    </source>
</evidence>
<organism evidence="12 13">
    <name type="scientific">Desulfofustis limnaeus</name>
    <dbReference type="NCBI Taxonomy" id="2740163"/>
    <lineage>
        <taxon>Bacteria</taxon>
        <taxon>Pseudomonadati</taxon>
        <taxon>Thermodesulfobacteriota</taxon>
        <taxon>Desulfobulbia</taxon>
        <taxon>Desulfobulbales</taxon>
        <taxon>Desulfocapsaceae</taxon>
        <taxon>Desulfofustis</taxon>
    </lineage>
</organism>
<dbReference type="PANTHER" id="PTHR47861">
    <property type="entry name" value="FKBP-TYPE PEPTIDYL-PROLYL CIS-TRANS ISOMERASE SLYD"/>
    <property type="match status" value="1"/>
</dbReference>
<evidence type="ECO:0000313" key="12">
    <source>
        <dbReference type="EMBL" id="BDD86022.1"/>
    </source>
</evidence>
<dbReference type="GO" id="GO:0016853">
    <property type="term" value="F:isomerase activity"/>
    <property type="evidence" value="ECO:0007669"/>
    <property type="project" value="UniProtKB-KW"/>
</dbReference>
<reference evidence="12 13" key="1">
    <citation type="submission" date="2022-01" db="EMBL/GenBank/DDBJ databases">
        <title>Desulfofustis limnae sp. nov., a novel mesophilic sulfate-reducing bacterium isolated from marsh soil.</title>
        <authorList>
            <person name="Watanabe M."/>
            <person name="Takahashi A."/>
            <person name="Kojima H."/>
            <person name="Fukui M."/>
        </authorList>
    </citation>
    <scope>NUCLEOTIDE SEQUENCE [LARGE SCALE GENOMIC DNA]</scope>
    <source>
        <strain evidence="12 13">PPLL</strain>
    </source>
</reference>
<evidence type="ECO:0000256" key="6">
    <source>
        <dbReference type="ARBA" id="ARBA00023186"/>
    </source>
</evidence>
<dbReference type="InterPro" id="IPR046357">
    <property type="entry name" value="PPIase_dom_sf"/>
</dbReference>
<dbReference type="EMBL" id="AP025516">
    <property type="protein sequence ID" value="BDD86022.1"/>
    <property type="molecule type" value="Genomic_DNA"/>
</dbReference>